<dbReference type="CDD" id="cd08977">
    <property type="entry name" value="SusD"/>
    <property type="match status" value="1"/>
</dbReference>
<keyword evidence="10" id="KW-1185">Reference proteome</keyword>
<name>A0A318UF29_9SPHI</name>
<dbReference type="Pfam" id="PF07980">
    <property type="entry name" value="SusD_RagB"/>
    <property type="match status" value="1"/>
</dbReference>
<evidence type="ECO:0000259" key="8">
    <source>
        <dbReference type="Pfam" id="PF14322"/>
    </source>
</evidence>
<dbReference type="Pfam" id="PF14322">
    <property type="entry name" value="SusD-like_3"/>
    <property type="match status" value="1"/>
</dbReference>
<evidence type="ECO:0000313" key="10">
    <source>
        <dbReference type="Proteomes" id="UP000248198"/>
    </source>
</evidence>
<dbReference type="RefSeq" id="WP_110830444.1">
    <property type="nucleotide sequence ID" value="NZ_QKLU01000003.1"/>
</dbReference>
<feature type="domain" description="SusD-like N-terminal" evidence="8">
    <location>
        <begin position="90"/>
        <end position="237"/>
    </location>
</feature>
<dbReference type="InterPro" id="IPR011990">
    <property type="entry name" value="TPR-like_helical_dom_sf"/>
</dbReference>
<keyword evidence="5" id="KW-0998">Cell outer membrane</keyword>
<comment type="subcellular location">
    <subcellularLocation>
        <location evidence="1">Cell outer membrane</location>
    </subcellularLocation>
</comment>
<dbReference type="Proteomes" id="UP000248198">
    <property type="component" value="Unassembled WGS sequence"/>
</dbReference>
<dbReference type="InterPro" id="IPR033985">
    <property type="entry name" value="SusD-like_N"/>
</dbReference>
<dbReference type="GO" id="GO:0009279">
    <property type="term" value="C:cell outer membrane"/>
    <property type="evidence" value="ECO:0007669"/>
    <property type="project" value="UniProtKB-SubCell"/>
</dbReference>
<comment type="similarity">
    <text evidence="2">Belongs to the SusD family.</text>
</comment>
<evidence type="ECO:0000256" key="1">
    <source>
        <dbReference type="ARBA" id="ARBA00004442"/>
    </source>
</evidence>
<reference evidence="9 10" key="1">
    <citation type="submission" date="2018-06" db="EMBL/GenBank/DDBJ databases">
        <title>Genomic Encyclopedia of Archaeal and Bacterial Type Strains, Phase II (KMG-II): from individual species to whole genera.</title>
        <authorList>
            <person name="Goeker M."/>
        </authorList>
    </citation>
    <scope>NUCLEOTIDE SEQUENCE [LARGE SCALE GENOMIC DNA]</scope>
    <source>
        <strain evidence="9 10">DSM 27372</strain>
    </source>
</reference>
<sequence>MKTIKSAILSLFSVLLLFSSCKKEFFDTSPSGSLTDDQVYSSTSNIDALVNGTIRYLMENATSQDNPGYGAILLSQEAMGNDAVLRDGVYGYYATYSFTDPFDNTTRRALFFWTLQYKVIDNCNNIIAKVDAAAGPDADKKYLKGQALALRGFVYLNLIRQYQFTYAKDKGAKGVPLYTEPTTSGSTPKARASVEQVYNQVLADLKQAETLLNGYKRPSKDRPDQSVVRGLLARTYLTMENWDQAAAYAALARTAYPIMTPTDYLAGFNDVSNVEWLWGHPQTSTQNLGGASFFAYIDVTPATGYRSVMADPNFRKLFEDKDVRKSLFSPVTDTTNALVGWLKYTKFVNKADQSGHIPLMRSSELALIQAESNARQGKLPDAINALNEVRLKRGLVGLTPDAYTPASLTEEVLLERRRELWGEGFQLPDLLRLQRSVVRKASTEVLEIRRSNGTIKTIPLKGHLQLNFPDKSNFVANSPYYLFSIPINELNNNPQL</sequence>
<dbReference type="InterPro" id="IPR012944">
    <property type="entry name" value="SusD_RagB_dom"/>
</dbReference>
<dbReference type="AlphaFoldDB" id="A0A318UF29"/>
<organism evidence="9 10">
    <name type="scientific">Pedobacter nutrimenti</name>
    <dbReference type="NCBI Taxonomy" id="1241337"/>
    <lineage>
        <taxon>Bacteria</taxon>
        <taxon>Pseudomonadati</taxon>
        <taxon>Bacteroidota</taxon>
        <taxon>Sphingobacteriia</taxon>
        <taxon>Sphingobacteriales</taxon>
        <taxon>Sphingobacteriaceae</taxon>
        <taxon>Pedobacter</taxon>
    </lineage>
</organism>
<gene>
    <name evidence="9" type="ORF">B0O44_103481</name>
</gene>
<evidence type="ECO:0000259" key="7">
    <source>
        <dbReference type="Pfam" id="PF07980"/>
    </source>
</evidence>
<dbReference type="SUPFAM" id="SSF48452">
    <property type="entry name" value="TPR-like"/>
    <property type="match status" value="1"/>
</dbReference>
<proteinExistence type="inferred from homology"/>
<evidence type="ECO:0000313" key="9">
    <source>
        <dbReference type="EMBL" id="PYF75034.1"/>
    </source>
</evidence>
<dbReference type="Gene3D" id="1.25.40.390">
    <property type="match status" value="1"/>
</dbReference>
<keyword evidence="3 6" id="KW-0732">Signal</keyword>
<dbReference type="OrthoDB" id="630434at2"/>
<accession>A0A318UF29</accession>
<dbReference type="EMBL" id="QKLU01000003">
    <property type="protein sequence ID" value="PYF75034.1"/>
    <property type="molecule type" value="Genomic_DNA"/>
</dbReference>
<feature type="chain" id="PRO_5016359483" evidence="6">
    <location>
        <begin position="23"/>
        <end position="496"/>
    </location>
</feature>
<evidence type="ECO:0000256" key="3">
    <source>
        <dbReference type="ARBA" id="ARBA00022729"/>
    </source>
</evidence>
<protein>
    <submittedName>
        <fullName evidence="9">SusD-like starch-binding protein associating with outer membrane</fullName>
    </submittedName>
</protein>
<keyword evidence="4" id="KW-0472">Membrane</keyword>
<comment type="caution">
    <text evidence="9">The sequence shown here is derived from an EMBL/GenBank/DDBJ whole genome shotgun (WGS) entry which is preliminary data.</text>
</comment>
<evidence type="ECO:0000256" key="5">
    <source>
        <dbReference type="ARBA" id="ARBA00023237"/>
    </source>
</evidence>
<dbReference type="PROSITE" id="PS51257">
    <property type="entry name" value="PROKAR_LIPOPROTEIN"/>
    <property type="match status" value="1"/>
</dbReference>
<evidence type="ECO:0000256" key="6">
    <source>
        <dbReference type="SAM" id="SignalP"/>
    </source>
</evidence>
<evidence type="ECO:0000256" key="2">
    <source>
        <dbReference type="ARBA" id="ARBA00006275"/>
    </source>
</evidence>
<feature type="domain" description="RagB/SusD" evidence="7">
    <location>
        <begin position="343"/>
        <end position="496"/>
    </location>
</feature>
<evidence type="ECO:0000256" key="4">
    <source>
        <dbReference type="ARBA" id="ARBA00023136"/>
    </source>
</evidence>
<feature type="signal peptide" evidence="6">
    <location>
        <begin position="1"/>
        <end position="22"/>
    </location>
</feature>